<gene>
    <name evidence="2" type="ORF">GSLYS_00008708001</name>
</gene>
<proteinExistence type="predicted"/>
<organism evidence="2 3">
    <name type="scientific">Lymnaea stagnalis</name>
    <name type="common">Great pond snail</name>
    <name type="synonym">Helix stagnalis</name>
    <dbReference type="NCBI Taxonomy" id="6523"/>
    <lineage>
        <taxon>Eukaryota</taxon>
        <taxon>Metazoa</taxon>
        <taxon>Spiralia</taxon>
        <taxon>Lophotrochozoa</taxon>
        <taxon>Mollusca</taxon>
        <taxon>Gastropoda</taxon>
        <taxon>Heterobranchia</taxon>
        <taxon>Euthyneura</taxon>
        <taxon>Panpulmonata</taxon>
        <taxon>Hygrophila</taxon>
        <taxon>Lymnaeoidea</taxon>
        <taxon>Lymnaeidae</taxon>
        <taxon>Lymnaea</taxon>
    </lineage>
</organism>
<keyword evidence="3" id="KW-1185">Reference proteome</keyword>
<feature type="chain" id="PRO_5043965584" evidence="1">
    <location>
        <begin position="20"/>
        <end position="193"/>
    </location>
</feature>
<accession>A0AAV2HMM1</accession>
<reference evidence="2 3" key="1">
    <citation type="submission" date="2024-04" db="EMBL/GenBank/DDBJ databases">
        <authorList>
            <consortium name="Genoscope - CEA"/>
            <person name="William W."/>
        </authorList>
    </citation>
    <scope>NUCLEOTIDE SEQUENCE [LARGE SCALE GENOMIC DNA]</scope>
</reference>
<evidence type="ECO:0000313" key="2">
    <source>
        <dbReference type="EMBL" id="CAL1534748.1"/>
    </source>
</evidence>
<protein>
    <submittedName>
        <fullName evidence="2">Uncharacterized protein</fullName>
    </submittedName>
</protein>
<sequence length="193" mass="21365">MGISRHIKVLLSLITAAAAMSPFNPSLTYCETDPELQRMLLFSCFLEQGFSQVESTSLFTVNLEFICRMHVEFINAIKCQIRYLKRCSPETAQMVPSVESTGIPNYLNGVCNTEDFNATCYDERKSDLNACTRSSLQQTMQQLGPDQDACHLMTVHAADCAKTTLADCGDVTVATVVKFLPSTRPSKCLTGRN</sequence>
<evidence type="ECO:0000256" key="1">
    <source>
        <dbReference type="SAM" id="SignalP"/>
    </source>
</evidence>
<dbReference type="EMBL" id="CAXITT010000181">
    <property type="protein sequence ID" value="CAL1534748.1"/>
    <property type="molecule type" value="Genomic_DNA"/>
</dbReference>
<name>A0AAV2HMM1_LYMST</name>
<dbReference type="AlphaFoldDB" id="A0AAV2HMM1"/>
<comment type="caution">
    <text evidence="2">The sequence shown here is derived from an EMBL/GenBank/DDBJ whole genome shotgun (WGS) entry which is preliminary data.</text>
</comment>
<dbReference type="Proteomes" id="UP001497497">
    <property type="component" value="Unassembled WGS sequence"/>
</dbReference>
<keyword evidence="1" id="KW-0732">Signal</keyword>
<evidence type="ECO:0000313" key="3">
    <source>
        <dbReference type="Proteomes" id="UP001497497"/>
    </source>
</evidence>
<feature type="signal peptide" evidence="1">
    <location>
        <begin position="1"/>
        <end position="19"/>
    </location>
</feature>